<accession>A0ABU9YHY7</accession>
<feature type="active site" description="Nucleophile" evidence="9">
    <location>
        <position position="229"/>
    </location>
</feature>
<evidence type="ECO:0000313" key="14">
    <source>
        <dbReference type="Proteomes" id="UP001413721"/>
    </source>
</evidence>
<comment type="pathway">
    <text evidence="1 9">Cell wall biogenesis; peptidoglycan biosynthesis.</text>
</comment>
<evidence type="ECO:0000256" key="3">
    <source>
        <dbReference type="ARBA" id="ARBA00022676"/>
    </source>
</evidence>
<evidence type="ECO:0000256" key="2">
    <source>
        <dbReference type="ARBA" id="ARBA00005992"/>
    </source>
</evidence>
<keyword evidence="7 9" id="KW-0573">Peptidoglycan synthesis</keyword>
<evidence type="ECO:0000256" key="5">
    <source>
        <dbReference type="ARBA" id="ARBA00022801"/>
    </source>
</evidence>
<feature type="domain" description="L,D-TPase catalytic" evidence="12">
    <location>
        <begin position="122"/>
        <end position="253"/>
    </location>
</feature>
<gene>
    <name evidence="13" type="ORF">WG926_08845</name>
</gene>
<dbReference type="Pfam" id="PF03734">
    <property type="entry name" value="YkuD"/>
    <property type="match status" value="1"/>
</dbReference>
<comment type="caution">
    <text evidence="13">The sequence shown here is derived from an EMBL/GenBank/DDBJ whole genome shotgun (WGS) entry which is preliminary data.</text>
</comment>
<feature type="chain" id="PRO_5045926379" evidence="11">
    <location>
        <begin position="35"/>
        <end position="502"/>
    </location>
</feature>
<proteinExistence type="inferred from homology"/>
<keyword evidence="8 9" id="KW-0961">Cell wall biogenesis/degradation</keyword>
<dbReference type="EMBL" id="JBBKTW010000003">
    <property type="protein sequence ID" value="MEN2988407.1"/>
    <property type="molecule type" value="Genomic_DNA"/>
</dbReference>
<keyword evidence="5" id="KW-0378">Hydrolase</keyword>
<evidence type="ECO:0000256" key="1">
    <source>
        <dbReference type="ARBA" id="ARBA00004752"/>
    </source>
</evidence>
<protein>
    <submittedName>
        <fullName evidence="13">L,D-transpeptidase family protein</fullName>
    </submittedName>
</protein>
<name>A0ABU9YHY7_9PROT</name>
<feature type="region of interest" description="Disordered" evidence="10">
    <location>
        <begin position="166"/>
        <end position="186"/>
    </location>
</feature>
<keyword evidence="6 9" id="KW-0133">Cell shape</keyword>
<sequence>MNTVIAAHRHTARTSLIGATLIGLAVTAALPAWAQTATAGATAGAATRPATPKKAEGPRGVIGQMQTMITRHEDTLVDLARTLNVGYVELLTANPGVEPWLPGEGTQIVVPKAHLLPDVAPEGIVVNMGDLRVYFFPKNGGTPVSFPIGIGREGFATPYGSTRITLKRDGPTWTPTPSMRARNPDLPAFVGPGPQNPLGTHAMNMGWPNYVIHGTHRPYGIGRRVSQGCVRLYPEDIIKLFAMTEVGTRVTVIDQPAKVQLIDGALYLQVHPTQMQVDQIEEVGKFTPEPMPEVEPKVAAAATRAGLRVDWAAVTRAVIERSGIPVKVSVGGNTIRELAAVKIDPPRPAGRANPQDREAPAEDGGPLRLMPASTGTGTMTPLAPVPAGNSAGTGRANDTGALPAPSIDPRVDPLTAHTFPAEIKPVEPIRPGPGGDGVVTLSVSPQAPRSGADIRQPVPSASVQQPSVQQPSGRPASIYEPEPIDPNRIPRGAPLQLIRPAD</sequence>
<evidence type="ECO:0000256" key="11">
    <source>
        <dbReference type="SAM" id="SignalP"/>
    </source>
</evidence>
<keyword evidence="11" id="KW-0732">Signal</keyword>
<dbReference type="InterPro" id="IPR005490">
    <property type="entry name" value="LD_TPept_cat_dom"/>
</dbReference>
<comment type="similarity">
    <text evidence="2">Belongs to the YkuD family.</text>
</comment>
<dbReference type="Gene3D" id="2.40.440.10">
    <property type="entry name" value="L,D-transpeptidase catalytic domain-like"/>
    <property type="match status" value="1"/>
</dbReference>
<keyword evidence="4" id="KW-0808">Transferase</keyword>
<dbReference type="SUPFAM" id="SSF141523">
    <property type="entry name" value="L,D-transpeptidase catalytic domain-like"/>
    <property type="match status" value="1"/>
</dbReference>
<dbReference type="CDD" id="cd16913">
    <property type="entry name" value="YkuD_like"/>
    <property type="match status" value="1"/>
</dbReference>
<dbReference type="InterPro" id="IPR050979">
    <property type="entry name" value="LD-transpeptidase"/>
</dbReference>
<evidence type="ECO:0000256" key="6">
    <source>
        <dbReference type="ARBA" id="ARBA00022960"/>
    </source>
</evidence>
<evidence type="ECO:0000259" key="12">
    <source>
        <dbReference type="PROSITE" id="PS52029"/>
    </source>
</evidence>
<dbReference type="PROSITE" id="PS52029">
    <property type="entry name" value="LD_TPASE"/>
    <property type="match status" value="1"/>
</dbReference>
<evidence type="ECO:0000256" key="4">
    <source>
        <dbReference type="ARBA" id="ARBA00022679"/>
    </source>
</evidence>
<dbReference type="InterPro" id="IPR038063">
    <property type="entry name" value="Transpep_catalytic_dom"/>
</dbReference>
<dbReference type="PANTHER" id="PTHR30582:SF24">
    <property type="entry name" value="L,D-TRANSPEPTIDASE ERFK_SRFK-RELATED"/>
    <property type="match status" value="1"/>
</dbReference>
<evidence type="ECO:0000313" key="13">
    <source>
        <dbReference type="EMBL" id="MEN2988407.1"/>
    </source>
</evidence>
<dbReference type="Proteomes" id="UP001413721">
    <property type="component" value="Unassembled WGS sequence"/>
</dbReference>
<reference evidence="13 14" key="1">
    <citation type="submission" date="2024-03" db="EMBL/GenBank/DDBJ databases">
        <title>High-quality draft genome sequencing of Tistrella sp. BH-R2-4.</title>
        <authorList>
            <person name="Dong C."/>
        </authorList>
    </citation>
    <scope>NUCLEOTIDE SEQUENCE [LARGE SCALE GENOMIC DNA]</scope>
    <source>
        <strain evidence="13 14">BH-R2-4</strain>
    </source>
</reference>
<evidence type="ECO:0000256" key="7">
    <source>
        <dbReference type="ARBA" id="ARBA00022984"/>
    </source>
</evidence>
<evidence type="ECO:0000256" key="9">
    <source>
        <dbReference type="PROSITE-ProRule" id="PRU01373"/>
    </source>
</evidence>
<dbReference type="RefSeq" id="WP_345934717.1">
    <property type="nucleotide sequence ID" value="NZ_JBBKTV010000008.1"/>
</dbReference>
<feature type="compositionally biased region" description="Low complexity" evidence="10">
    <location>
        <begin position="456"/>
        <end position="472"/>
    </location>
</feature>
<feature type="signal peptide" evidence="11">
    <location>
        <begin position="1"/>
        <end position="34"/>
    </location>
</feature>
<keyword evidence="3" id="KW-0328">Glycosyltransferase</keyword>
<evidence type="ECO:0000256" key="10">
    <source>
        <dbReference type="SAM" id="MobiDB-lite"/>
    </source>
</evidence>
<feature type="region of interest" description="Disordered" evidence="10">
    <location>
        <begin position="341"/>
        <end position="502"/>
    </location>
</feature>
<dbReference type="PANTHER" id="PTHR30582">
    <property type="entry name" value="L,D-TRANSPEPTIDASE"/>
    <property type="match status" value="1"/>
</dbReference>
<dbReference type="InterPro" id="IPR018392">
    <property type="entry name" value="LysM"/>
</dbReference>
<organism evidence="13 14">
    <name type="scientific">Tistrella arctica</name>
    <dbReference type="NCBI Taxonomy" id="3133430"/>
    <lineage>
        <taxon>Bacteria</taxon>
        <taxon>Pseudomonadati</taxon>
        <taxon>Pseudomonadota</taxon>
        <taxon>Alphaproteobacteria</taxon>
        <taxon>Geminicoccales</taxon>
        <taxon>Geminicoccaceae</taxon>
        <taxon>Tistrella</taxon>
    </lineage>
</organism>
<dbReference type="CDD" id="cd00118">
    <property type="entry name" value="LysM"/>
    <property type="match status" value="1"/>
</dbReference>
<keyword evidence="14" id="KW-1185">Reference proteome</keyword>
<feature type="active site" description="Proton donor/acceptor" evidence="9">
    <location>
        <position position="213"/>
    </location>
</feature>
<evidence type="ECO:0000256" key="8">
    <source>
        <dbReference type="ARBA" id="ARBA00023316"/>
    </source>
</evidence>